<protein>
    <recommendedName>
        <fullName evidence="1">2EXR domain-containing protein</fullName>
    </recommendedName>
</protein>
<organism evidence="2 3">
    <name type="scientific">Hyaloscypha variabilis (strain UAMH 11265 / GT02V1 / F)</name>
    <name type="common">Meliniomyces variabilis</name>
    <dbReference type="NCBI Taxonomy" id="1149755"/>
    <lineage>
        <taxon>Eukaryota</taxon>
        <taxon>Fungi</taxon>
        <taxon>Dikarya</taxon>
        <taxon>Ascomycota</taxon>
        <taxon>Pezizomycotina</taxon>
        <taxon>Leotiomycetes</taxon>
        <taxon>Helotiales</taxon>
        <taxon>Hyaloscyphaceae</taxon>
        <taxon>Hyaloscypha</taxon>
        <taxon>Hyaloscypha variabilis</taxon>
    </lineage>
</organism>
<feature type="domain" description="2EXR" evidence="1">
    <location>
        <begin position="35"/>
        <end position="126"/>
    </location>
</feature>
<dbReference type="PANTHER" id="PTHR35910">
    <property type="entry name" value="2EXR DOMAIN-CONTAINING PROTEIN"/>
    <property type="match status" value="1"/>
</dbReference>
<evidence type="ECO:0000313" key="2">
    <source>
        <dbReference type="EMBL" id="PMD29160.1"/>
    </source>
</evidence>
<name>A0A2J6QSB8_HYAVF</name>
<dbReference type="OrthoDB" id="3520894at2759"/>
<dbReference type="PANTHER" id="PTHR35910:SF1">
    <property type="entry name" value="2EXR DOMAIN-CONTAINING PROTEIN"/>
    <property type="match status" value="1"/>
</dbReference>
<dbReference type="Pfam" id="PF20150">
    <property type="entry name" value="2EXR"/>
    <property type="match status" value="1"/>
</dbReference>
<accession>A0A2J6QSB8</accession>
<evidence type="ECO:0000313" key="3">
    <source>
        <dbReference type="Proteomes" id="UP000235786"/>
    </source>
</evidence>
<sequence length="271" mass="31004">MSTSVQHRRPGLKTLLSSLQPLDIPSPITKEERAFALFPNLPPELRRQIWGHVASEPRIIYLFHTDKYSPSRSENTTRSSQTTYPAILATSQESRSEGLRFYTPYMQLGSSHWTNKGVTYINLGCDRFRSSIYRFLEQWAAALPKLRYYKASSLLNGGFHHLEFLDTIPCLEVEMNWARTLFPTRILKLRKLGRSLALIRVSKVALVLLLLSEDMREAVEGDLSGVKWKVDRELELREIFLQQVAEWGVVDLEITVKWGTGVDPGVDPSRA</sequence>
<dbReference type="AlphaFoldDB" id="A0A2J6QSB8"/>
<proteinExistence type="predicted"/>
<gene>
    <name evidence="2" type="ORF">L207DRAFT_618018</name>
</gene>
<dbReference type="Proteomes" id="UP000235786">
    <property type="component" value="Unassembled WGS sequence"/>
</dbReference>
<keyword evidence="3" id="KW-1185">Reference proteome</keyword>
<dbReference type="EMBL" id="KZ613977">
    <property type="protein sequence ID" value="PMD29160.1"/>
    <property type="molecule type" value="Genomic_DNA"/>
</dbReference>
<evidence type="ECO:0000259" key="1">
    <source>
        <dbReference type="Pfam" id="PF20150"/>
    </source>
</evidence>
<dbReference type="InterPro" id="IPR045518">
    <property type="entry name" value="2EXR"/>
</dbReference>
<reference evidence="2 3" key="1">
    <citation type="submission" date="2016-04" db="EMBL/GenBank/DDBJ databases">
        <title>A degradative enzymes factory behind the ericoid mycorrhizal symbiosis.</title>
        <authorList>
            <consortium name="DOE Joint Genome Institute"/>
            <person name="Martino E."/>
            <person name="Morin E."/>
            <person name="Grelet G."/>
            <person name="Kuo A."/>
            <person name="Kohler A."/>
            <person name="Daghino S."/>
            <person name="Barry K."/>
            <person name="Choi C."/>
            <person name="Cichocki N."/>
            <person name="Clum A."/>
            <person name="Copeland A."/>
            <person name="Hainaut M."/>
            <person name="Haridas S."/>
            <person name="Labutti K."/>
            <person name="Lindquist E."/>
            <person name="Lipzen A."/>
            <person name="Khouja H.-R."/>
            <person name="Murat C."/>
            <person name="Ohm R."/>
            <person name="Olson A."/>
            <person name="Spatafora J."/>
            <person name="Veneault-Fourrey C."/>
            <person name="Henrissat B."/>
            <person name="Grigoriev I."/>
            <person name="Martin F."/>
            <person name="Perotto S."/>
        </authorList>
    </citation>
    <scope>NUCLEOTIDE SEQUENCE [LARGE SCALE GENOMIC DNA]</scope>
    <source>
        <strain evidence="2 3">F</strain>
    </source>
</reference>